<dbReference type="EMBL" id="MU004181">
    <property type="protein sequence ID" value="KAF2502954.1"/>
    <property type="molecule type" value="Genomic_DNA"/>
</dbReference>
<feature type="region of interest" description="Disordered" evidence="1">
    <location>
        <begin position="104"/>
        <end position="142"/>
    </location>
</feature>
<evidence type="ECO:0000256" key="1">
    <source>
        <dbReference type="SAM" id="MobiDB-lite"/>
    </source>
</evidence>
<proteinExistence type="predicted"/>
<evidence type="ECO:0000313" key="3">
    <source>
        <dbReference type="Proteomes" id="UP000799750"/>
    </source>
</evidence>
<feature type="compositionally biased region" description="Low complexity" evidence="1">
    <location>
        <begin position="60"/>
        <end position="70"/>
    </location>
</feature>
<keyword evidence="3" id="KW-1185">Reference proteome</keyword>
<evidence type="ECO:0000313" key="2">
    <source>
        <dbReference type="EMBL" id="KAF2502954.1"/>
    </source>
</evidence>
<dbReference type="AlphaFoldDB" id="A0A6A6RES9"/>
<name>A0A6A6RES9_9PEZI</name>
<dbReference type="OrthoDB" id="3801446at2759"/>
<accession>A0A6A6RES9</accession>
<protein>
    <submittedName>
        <fullName evidence="2">Uncharacterized protein</fullName>
    </submittedName>
</protein>
<dbReference type="Proteomes" id="UP000799750">
    <property type="component" value="Unassembled WGS sequence"/>
</dbReference>
<gene>
    <name evidence="2" type="ORF">BU16DRAFT_554981</name>
</gene>
<feature type="compositionally biased region" description="Low complexity" evidence="1">
    <location>
        <begin position="112"/>
        <end position="138"/>
    </location>
</feature>
<feature type="compositionally biased region" description="Basic and acidic residues" evidence="1">
    <location>
        <begin position="13"/>
        <end position="22"/>
    </location>
</feature>
<feature type="region of interest" description="Disordered" evidence="1">
    <location>
        <begin position="1"/>
        <end position="70"/>
    </location>
</feature>
<organism evidence="2 3">
    <name type="scientific">Lophium mytilinum</name>
    <dbReference type="NCBI Taxonomy" id="390894"/>
    <lineage>
        <taxon>Eukaryota</taxon>
        <taxon>Fungi</taxon>
        <taxon>Dikarya</taxon>
        <taxon>Ascomycota</taxon>
        <taxon>Pezizomycotina</taxon>
        <taxon>Dothideomycetes</taxon>
        <taxon>Pleosporomycetidae</taxon>
        <taxon>Mytilinidiales</taxon>
        <taxon>Mytilinidiaceae</taxon>
        <taxon>Lophium</taxon>
    </lineage>
</organism>
<sequence length="211" mass="22940">MAPGSTRHQRSPSRQEETPKRDQRLRHVNGLEDEILVIGVESADGDSTPTTPHPTQPLSIQPQTPHLHPTPLHYIPLPTIETMLTYPAVPQSVYDTLVSGEGRVSVSPTQRSRTGSNSSNSSISSTSSSNTSMYSSSEASREDWYDSVEQTAAWGQPDDARELQGSVMYGAAGTAVSPRAMRAGYTLGGYWGRPLSKIEESEDEVKGQEIL</sequence>
<reference evidence="2" key="1">
    <citation type="journal article" date="2020" name="Stud. Mycol.">
        <title>101 Dothideomycetes genomes: a test case for predicting lifestyles and emergence of pathogens.</title>
        <authorList>
            <person name="Haridas S."/>
            <person name="Albert R."/>
            <person name="Binder M."/>
            <person name="Bloem J."/>
            <person name="Labutti K."/>
            <person name="Salamov A."/>
            <person name="Andreopoulos B."/>
            <person name="Baker S."/>
            <person name="Barry K."/>
            <person name="Bills G."/>
            <person name="Bluhm B."/>
            <person name="Cannon C."/>
            <person name="Castanera R."/>
            <person name="Culley D."/>
            <person name="Daum C."/>
            <person name="Ezra D."/>
            <person name="Gonzalez J."/>
            <person name="Henrissat B."/>
            <person name="Kuo A."/>
            <person name="Liang C."/>
            <person name="Lipzen A."/>
            <person name="Lutzoni F."/>
            <person name="Magnuson J."/>
            <person name="Mondo S."/>
            <person name="Nolan M."/>
            <person name="Ohm R."/>
            <person name="Pangilinan J."/>
            <person name="Park H.-J."/>
            <person name="Ramirez L."/>
            <person name="Alfaro M."/>
            <person name="Sun H."/>
            <person name="Tritt A."/>
            <person name="Yoshinaga Y."/>
            <person name="Zwiers L.-H."/>
            <person name="Turgeon B."/>
            <person name="Goodwin S."/>
            <person name="Spatafora J."/>
            <person name="Crous P."/>
            <person name="Grigoriev I."/>
        </authorList>
    </citation>
    <scope>NUCLEOTIDE SEQUENCE</scope>
    <source>
        <strain evidence="2">CBS 269.34</strain>
    </source>
</reference>